<feature type="signal peptide" evidence="1">
    <location>
        <begin position="1"/>
        <end position="20"/>
    </location>
</feature>
<dbReference type="PANTHER" id="PTHR34094:SF1">
    <property type="entry name" value="PROTEIN FAM185A"/>
    <property type="match status" value="1"/>
</dbReference>
<evidence type="ECO:0008006" key="4">
    <source>
        <dbReference type="Google" id="ProtNLM"/>
    </source>
</evidence>
<sequence length="345" mass="36016">MKKYLLFLLAASSTAFTVNAQDSKEPYLTQSLSTETIKQVNVETSGGSIAVSGTSAGEARIEMWVNANNMKNTLSKEEIKKRLEEDYVVKINVSGNTLTATAKNKSNNWDWKRSLSISFKIYVPSNVSTDLSTSGGSIKLSELNGSQNFRTSGGSLKIDKVSGRIDGKTSGGSITVTNCSDNIDLSTSGGSITADNCKGSMELSTSGGSLHLSNLDGTTQANTSGGRIDADNIKGKLSASTSGGSVHLSNIRGTLETSTSGGSMDIQIAELGEYVKVSNSGGGIDIILPANKGLDVDLHGNRVKVNPMNNFSGDTDDNSIRGTMNGGGTPVKVHAGSGHVNVTFK</sequence>
<feature type="chain" id="PRO_5036767123" description="Adhesin domain-containing protein" evidence="1">
    <location>
        <begin position="21"/>
        <end position="345"/>
    </location>
</feature>
<name>A0A931EBI6_9BACT</name>
<protein>
    <recommendedName>
        <fullName evidence="4">Adhesin domain-containing protein</fullName>
    </recommendedName>
</protein>
<dbReference type="Proteomes" id="UP000628448">
    <property type="component" value="Unassembled WGS sequence"/>
</dbReference>
<gene>
    <name evidence="2" type="ORF">I5907_15005</name>
</gene>
<accession>A0A931EBI6</accession>
<dbReference type="EMBL" id="JADWYR010000002">
    <property type="protein sequence ID" value="MBG9377551.1"/>
    <property type="molecule type" value="Genomic_DNA"/>
</dbReference>
<dbReference type="RefSeq" id="WP_196991630.1">
    <property type="nucleotide sequence ID" value="NZ_JADWYR010000002.1"/>
</dbReference>
<proteinExistence type="predicted"/>
<comment type="caution">
    <text evidence="2">The sequence shown here is derived from an EMBL/GenBank/DDBJ whole genome shotgun (WGS) entry which is preliminary data.</text>
</comment>
<keyword evidence="1" id="KW-0732">Signal</keyword>
<evidence type="ECO:0000313" key="3">
    <source>
        <dbReference type="Proteomes" id="UP000628448"/>
    </source>
</evidence>
<keyword evidence="3" id="KW-1185">Reference proteome</keyword>
<dbReference type="AlphaFoldDB" id="A0A931EBI6"/>
<organism evidence="2 3">
    <name type="scientific">Panacibacter microcysteis</name>
    <dbReference type="NCBI Taxonomy" id="2793269"/>
    <lineage>
        <taxon>Bacteria</taxon>
        <taxon>Pseudomonadati</taxon>
        <taxon>Bacteroidota</taxon>
        <taxon>Chitinophagia</taxon>
        <taxon>Chitinophagales</taxon>
        <taxon>Chitinophagaceae</taxon>
        <taxon>Panacibacter</taxon>
    </lineage>
</organism>
<evidence type="ECO:0000256" key="1">
    <source>
        <dbReference type="SAM" id="SignalP"/>
    </source>
</evidence>
<dbReference type="PANTHER" id="PTHR34094">
    <property type="match status" value="1"/>
</dbReference>
<evidence type="ECO:0000313" key="2">
    <source>
        <dbReference type="EMBL" id="MBG9377551.1"/>
    </source>
</evidence>
<reference evidence="2" key="1">
    <citation type="submission" date="2020-11" db="EMBL/GenBank/DDBJ databases">
        <title>Bacterial whole genome sequence for Panacibacter sp. DH6.</title>
        <authorList>
            <person name="Le V."/>
            <person name="Ko S."/>
            <person name="Ahn C.-Y."/>
            <person name="Oh H.-M."/>
        </authorList>
    </citation>
    <scope>NUCLEOTIDE SEQUENCE</scope>
    <source>
        <strain evidence="2">DH6</strain>
    </source>
</reference>